<dbReference type="Proteomes" id="UP000550136">
    <property type="component" value="Unassembled WGS sequence"/>
</dbReference>
<evidence type="ECO:0000313" key="5">
    <source>
        <dbReference type="Proteomes" id="UP000594836"/>
    </source>
</evidence>
<evidence type="ECO:0000313" key="2">
    <source>
        <dbReference type="EMBL" id="NNG59218.1"/>
    </source>
</evidence>
<dbReference type="Proteomes" id="UP000594836">
    <property type="component" value="Chromosome"/>
</dbReference>
<evidence type="ECO:0000313" key="4">
    <source>
        <dbReference type="Proteomes" id="UP000550136"/>
    </source>
</evidence>
<feature type="chain" id="PRO_5036102888" evidence="1">
    <location>
        <begin position="27"/>
        <end position="171"/>
    </location>
</feature>
<proteinExistence type="predicted"/>
<dbReference type="EMBL" id="CP065713">
    <property type="protein sequence ID" value="QPT08495.1"/>
    <property type="molecule type" value="Genomic_DNA"/>
</dbReference>
<protein>
    <submittedName>
        <fullName evidence="2">DUF192 domain-containing protein</fullName>
    </submittedName>
</protein>
<organism evidence="2 4">
    <name type="scientific">Sphingomonas paucimobilis</name>
    <name type="common">Pseudomonas paucimobilis</name>
    <dbReference type="NCBI Taxonomy" id="13689"/>
    <lineage>
        <taxon>Bacteria</taxon>
        <taxon>Pseudomonadati</taxon>
        <taxon>Pseudomonadota</taxon>
        <taxon>Alphaproteobacteria</taxon>
        <taxon>Sphingomonadales</taxon>
        <taxon>Sphingomonadaceae</taxon>
        <taxon>Sphingomonas</taxon>
    </lineage>
</organism>
<evidence type="ECO:0000256" key="1">
    <source>
        <dbReference type="SAM" id="SignalP"/>
    </source>
</evidence>
<evidence type="ECO:0000313" key="3">
    <source>
        <dbReference type="EMBL" id="QPT08495.1"/>
    </source>
</evidence>
<keyword evidence="1" id="KW-0732">Signal</keyword>
<dbReference type="OrthoDB" id="9808290at2"/>
<dbReference type="PANTHER" id="PTHR37953">
    <property type="entry name" value="UPF0127 PROTEIN MJ1496"/>
    <property type="match status" value="1"/>
</dbReference>
<sequence length="171" mass="18196">MRRRAWMAPATALVLAGVALSGCSGAATKDAERAETRKAKTIPVTVRTAQGSHVFQVEQARTAAEQEQGLMYRTDLKPDGGMLFAPYPPDGTGPRPASFWMKNTPTSLDILFIRADGTIARIAENTVPFSEAQVPSGEPIAAVLELVGGRSAELGISEGDTVSWPRDAERG</sequence>
<reference evidence="3 5" key="2">
    <citation type="submission" date="2020-12" db="EMBL/GenBank/DDBJ databases">
        <title>FDA dAtabase for Regulatory Grade micrObial Sequences (FDA-ARGOS): Supporting development and validation of Infectious Disease Dx tests.</title>
        <authorList>
            <person name="Sproer C."/>
            <person name="Gronow S."/>
            <person name="Severitt S."/>
            <person name="Schroder I."/>
            <person name="Tallon L."/>
            <person name="Sadzewicz L."/>
            <person name="Zhao X."/>
            <person name="Boylan J."/>
            <person name="Ott S."/>
            <person name="Bowen H."/>
            <person name="Vavikolanu K."/>
            <person name="Mehta A."/>
            <person name="Aluvathingal J."/>
            <person name="Nadendla S."/>
            <person name="Lowell S."/>
            <person name="Myers T."/>
            <person name="Yan Y."/>
            <person name="Sichtig H."/>
        </authorList>
    </citation>
    <scope>NUCLEOTIDE SEQUENCE [LARGE SCALE GENOMIC DNA]</scope>
    <source>
        <strain evidence="3 5">FDAARGOS_881</strain>
    </source>
</reference>
<dbReference type="AlphaFoldDB" id="A0A411LIA2"/>
<name>A0A411LIA2_SPHPI</name>
<dbReference type="Gene3D" id="2.60.120.1140">
    <property type="entry name" value="Protein of unknown function DUF192"/>
    <property type="match status" value="1"/>
</dbReference>
<dbReference type="InterPro" id="IPR003795">
    <property type="entry name" value="DUF192"/>
</dbReference>
<gene>
    <name evidence="2" type="ORF">HKX06_17850</name>
    <name evidence="3" type="ORF">I6G38_17540</name>
</gene>
<feature type="signal peptide" evidence="1">
    <location>
        <begin position="1"/>
        <end position="26"/>
    </location>
</feature>
<dbReference type="EMBL" id="JABEOU010000055">
    <property type="protein sequence ID" value="NNG59218.1"/>
    <property type="molecule type" value="Genomic_DNA"/>
</dbReference>
<dbReference type="InterPro" id="IPR038695">
    <property type="entry name" value="Saro_0823-like_sf"/>
</dbReference>
<dbReference type="Pfam" id="PF02643">
    <property type="entry name" value="DUF192"/>
    <property type="match status" value="1"/>
</dbReference>
<dbReference type="PROSITE" id="PS51257">
    <property type="entry name" value="PROKAR_LIPOPROTEIN"/>
    <property type="match status" value="1"/>
</dbReference>
<reference evidence="2 4" key="1">
    <citation type="submission" date="2020-05" db="EMBL/GenBank/DDBJ databases">
        <title>Draft Genome Sequences of Sphingomonas sp. Isolated from the International Space Station.</title>
        <authorList>
            <person name="Bijlani S."/>
            <person name="Singh N.K."/>
            <person name="Mason C.E."/>
            <person name="Wang C.C."/>
            <person name="Venkateswaran K."/>
        </authorList>
    </citation>
    <scope>NUCLEOTIDE SEQUENCE [LARGE SCALE GENOMIC DNA]</scope>
    <source>
        <strain evidence="2 4">FKI-L5-BR-P1</strain>
    </source>
</reference>
<accession>A0A411LIA2</accession>
<dbReference type="PANTHER" id="PTHR37953:SF1">
    <property type="entry name" value="UPF0127 PROTEIN MJ1496"/>
    <property type="match status" value="1"/>
</dbReference>